<feature type="binding site" evidence="11">
    <location>
        <position position="270"/>
    </location>
    <ligand>
        <name>FMN</name>
        <dbReference type="ChEBI" id="CHEBI:58210"/>
    </ligand>
</feature>
<dbReference type="NCBIfam" id="NF003652">
    <property type="entry name" value="PRK05286.2-5"/>
    <property type="match status" value="1"/>
</dbReference>
<reference evidence="13" key="1">
    <citation type="submission" date="2022-07" db="EMBL/GenBank/DDBJ databases">
        <authorList>
            <person name="Xamxidin M."/>
        </authorList>
    </citation>
    <scope>NUCLEOTIDE SEQUENCE</scope>
    <source>
        <strain evidence="13">YS8-69</strain>
    </source>
</reference>
<dbReference type="NCBIfam" id="TIGR01036">
    <property type="entry name" value="pyrD_sub2"/>
    <property type="match status" value="1"/>
</dbReference>
<organism evidence="13 14">
    <name type="scientific">Limnobacter parvus</name>
    <dbReference type="NCBI Taxonomy" id="2939690"/>
    <lineage>
        <taxon>Bacteria</taxon>
        <taxon>Pseudomonadati</taxon>
        <taxon>Pseudomonadota</taxon>
        <taxon>Betaproteobacteria</taxon>
        <taxon>Burkholderiales</taxon>
        <taxon>Burkholderiaceae</taxon>
        <taxon>Limnobacter</taxon>
    </lineage>
</organism>
<dbReference type="InterPro" id="IPR005720">
    <property type="entry name" value="Dihydroorotate_DH_cat"/>
</dbReference>
<feature type="binding site" evidence="11">
    <location>
        <position position="219"/>
    </location>
    <ligand>
        <name>FMN</name>
        <dbReference type="ChEBI" id="CHEBI:58210"/>
    </ligand>
</feature>
<dbReference type="EC" id="1.3.5.2" evidence="11"/>
<comment type="function">
    <text evidence="1 11">Catalyzes the conversion of dihydroorotate to orotate with quinone as electron acceptor.</text>
</comment>
<dbReference type="PANTHER" id="PTHR48109:SF4">
    <property type="entry name" value="DIHYDROOROTATE DEHYDROGENASE (QUINONE), MITOCHONDRIAL"/>
    <property type="match status" value="1"/>
</dbReference>
<dbReference type="Gene3D" id="3.20.20.70">
    <property type="entry name" value="Aldolase class I"/>
    <property type="match status" value="1"/>
</dbReference>
<keyword evidence="8 11" id="KW-0560">Oxidoreductase</keyword>
<keyword evidence="14" id="KW-1185">Reference proteome</keyword>
<sequence length="351" mass="37749">MLLPYSLIRPALFALDPEKAHHVTFSNLQTLRKLGLLKYFSPTAVADPVKVMGIDFPNRVGLAAGLDKDAAYISELGLMGFGFLEVGTVTPKPQPGNPQPRIFRLPKADALINRMGFNNEGVDKLIQNVKASNYPGVLGINIGKNAVTPVEKAADDYLAALEAVYPYATYITVNISSPNTKNLRDLQGGDSLDILLGSLKEKQKALADEHGLYKPMALKIAPDLDDDQIDAIAQRLTHFGFDGVIATNTTIDKSSVASLQYGDEQGGLSGAPVLEKSTHVIKRLYAELGDDIPIIGVGGISSGEHAVEKIRAGAKLVQIYTGIIYKGPELVTECAATIRANCKIPMRRKAV</sequence>
<evidence type="ECO:0000256" key="10">
    <source>
        <dbReference type="ARBA" id="ARBA00048639"/>
    </source>
</evidence>
<evidence type="ECO:0000313" key="14">
    <source>
        <dbReference type="Proteomes" id="UP001165267"/>
    </source>
</evidence>
<comment type="cofactor">
    <cofactor evidence="11">
        <name>FMN</name>
        <dbReference type="ChEBI" id="CHEBI:58210"/>
    </cofactor>
    <text evidence="11">Binds 1 FMN per subunit.</text>
</comment>
<evidence type="ECO:0000256" key="2">
    <source>
        <dbReference type="ARBA" id="ARBA00004370"/>
    </source>
</evidence>
<protein>
    <recommendedName>
        <fullName evidence="11">Dihydroorotate dehydrogenase (quinone)</fullName>
        <ecNumber evidence="11">1.3.5.2</ecNumber>
    </recommendedName>
    <alternativeName>
        <fullName evidence="11">DHOdehase</fullName>
        <shortName evidence="11">DHOD</shortName>
        <shortName evidence="11">DHODase</shortName>
    </alternativeName>
    <alternativeName>
        <fullName evidence="11">Dihydroorotate oxidase</fullName>
    </alternativeName>
</protein>
<dbReference type="Proteomes" id="UP001165267">
    <property type="component" value="Unassembled WGS sequence"/>
</dbReference>
<dbReference type="InterPro" id="IPR013785">
    <property type="entry name" value="Aldolase_TIM"/>
</dbReference>
<dbReference type="HAMAP" id="MF_00225">
    <property type="entry name" value="DHO_dh_type2"/>
    <property type="match status" value="1"/>
</dbReference>
<keyword evidence="6 11" id="KW-0288">FMN</keyword>
<keyword evidence="5 11" id="KW-0285">Flavoprotein</keyword>
<dbReference type="GO" id="GO:0106430">
    <property type="term" value="F:dihydroorotate dehydrogenase (quinone) activity"/>
    <property type="evidence" value="ECO:0007669"/>
    <property type="project" value="UniProtKB-EC"/>
</dbReference>
<proteinExistence type="inferred from homology"/>
<keyword evidence="11" id="KW-1003">Cell membrane</keyword>
<comment type="pathway">
    <text evidence="3 11">Pyrimidine metabolism; UMP biosynthesis via de novo pathway; orotate from (S)-dihydroorotate (quinone route): step 1/1.</text>
</comment>
<dbReference type="InterPro" id="IPR050074">
    <property type="entry name" value="DHO_dehydrogenase"/>
</dbReference>
<dbReference type="CDD" id="cd04738">
    <property type="entry name" value="DHOD_2_like"/>
    <property type="match status" value="1"/>
</dbReference>
<evidence type="ECO:0000259" key="12">
    <source>
        <dbReference type="Pfam" id="PF01180"/>
    </source>
</evidence>
<feature type="binding site" evidence="11">
    <location>
        <position position="88"/>
    </location>
    <ligand>
        <name>FMN</name>
        <dbReference type="ChEBI" id="CHEBI:58210"/>
    </ligand>
</feature>
<dbReference type="InterPro" id="IPR012135">
    <property type="entry name" value="Dihydroorotate_DH_1_2"/>
</dbReference>
<dbReference type="NCBIfam" id="NF003645">
    <property type="entry name" value="PRK05286.1-2"/>
    <property type="match status" value="1"/>
</dbReference>
<comment type="subcellular location">
    <subcellularLocation>
        <location evidence="11">Cell membrane</location>
        <topology evidence="11">Peripheral membrane protein</topology>
    </subcellularLocation>
    <subcellularLocation>
        <location evidence="2">Membrane</location>
    </subcellularLocation>
</comment>
<evidence type="ECO:0000256" key="6">
    <source>
        <dbReference type="ARBA" id="ARBA00022643"/>
    </source>
</evidence>
<dbReference type="RefSeq" id="WP_257512287.1">
    <property type="nucleotide sequence ID" value="NZ_JANKHG010000017.1"/>
</dbReference>
<feature type="binding site" evidence="11">
    <location>
        <begin position="248"/>
        <end position="249"/>
    </location>
    <ligand>
        <name>substrate</name>
    </ligand>
</feature>
<dbReference type="PROSITE" id="PS00911">
    <property type="entry name" value="DHODEHASE_1"/>
    <property type="match status" value="1"/>
</dbReference>
<dbReference type="EMBL" id="JANKHG010000017">
    <property type="protein sequence ID" value="MCR2747037.1"/>
    <property type="molecule type" value="Genomic_DNA"/>
</dbReference>
<accession>A0ABT1XID0</accession>
<comment type="similarity">
    <text evidence="4 11">Belongs to the dihydroorotate dehydrogenase family. Type 2 subfamily.</text>
</comment>
<dbReference type="PROSITE" id="PS00912">
    <property type="entry name" value="DHODEHASE_2"/>
    <property type="match status" value="1"/>
</dbReference>
<feature type="binding site" evidence="11">
    <location>
        <begin position="113"/>
        <end position="117"/>
    </location>
    <ligand>
        <name>substrate</name>
    </ligand>
</feature>
<keyword evidence="9 11" id="KW-0472">Membrane</keyword>
<comment type="caution">
    <text evidence="13">The sequence shown here is derived from an EMBL/GenBank/DDBJ whole genome shotgun (WGS) entry which is preliminary data.</text>
</comment>
<evidence type="ECO:0000256" key="11">
    <source>
        <dbReference type="HAMAP-Rule" id="MF_00225"/>
    </source>
</evidence>
<evidence type="ECO:0000313" key="13">
    <source>
        <dbReference type="EMBL" id="MCR2747037.1"/>
    </source>
</evidence>
<evidence type="ECO:0000256" key="8">
    <source>
        <dbReference type="ARBA" id="ARBA00023002"/>
    </source>
</evidence>
<feature type="binding site" evidence="11">
    <location>
        <position position="299"/>
    </location>
    <ligand>
        <name>FMN</name>
        <dbReference type="ChEBI" id="CHEBI:58210"/>
    </ligand>
</feature>
<evidence type="ECO:0000256" key="5">
    <source>
        <dbReference type="ARBA" id="ARBA00022630"/>
    </source>
</evidence>
<dbReference type="NCBIfam" id="NF003644">
    <property type="entry name" value="PRK05286.1-1"/>
    <property type="match status" value="1"/>
</dbReference>
<evidence type="ECO:0000256" key="4">
    <source>
        <dbReference type="ARBA" id="ARBA00005359"/>
    </source>
</evidence>
<gene>
    <name evidence="11" type="primary">pyrD</name>
    <name evidence="13" type="ORF">NSP04_10295</name>
</gene>
<feature type="binding site" evidence="11">
    <location>
        <position position="141"/>
    </location>
    <ligand>
        <name>FMN</name>
        <dbReference type="ChEBI" id="CHEBI:58210"/>
    </ligand>
</feature>
<comment type="subunit">
    <text evidence="11">Monomer.</text>
</comment>
<feature type="binding site" evidence="11">
    <location>
        <position position="247"/>
    </location>
    <ligand>
        <name>FMN</name>
        <dbReference type="ChEBI" id="CHEBI:58210"/>
    </ligand>
</feature>
<dbReference type="NCBIfam" id="NF003646">
    <property type="entry name" value="PRK05286.1-4"/>
    <property type="match status" value="1"/>
</dbReference>
<dbReference type="InterPro" id="IPR001295">
    <property type="entry name" value="Dihydroorotate_DH_CS"/>
</dbReference>
<comment type="catalytic activity">
    <reaction evidence="10 11">
        <text>(S)-dihydroorotate + a quinone = orotate + a quinol</text>
        <dbReference type="Rhea" id="RHEA:30187"/>
        <dbReference type="ChEBI" id="CHEBI:24646"/>
        <dbReference type="ChEBI" id="CHEBI:30839"/>
        <dbReference type="ChEBI" id="CHEBI:30864"/>
        <dbReference type="ChEBI" id="CHEBI:132124"/>
        <dbReference type="EC" id="1.3.5.2"/>
    </reaction>
</comment>
<evidence type="ECO:0000256" key="1">
    <source>
        <dbReference type="ARBA" id="ARBA00003125"/>
    </source>
</evidence>
<feature type="binding site" evidence="11">
    <location>
        <begin position="64"/>
        <end position="68"/>
    </location>
    <ligand>
        <name>FMN</name>
        <dbReference type="ChEBI" id="CHEBI:58210"/>
    </ligand>
</feature>
<feature type="binding site" evidence="11">
    <location>
        <position position="68"/>
    </location>
    <ligand>
        <name>substrate</name>
    </ligand>
</feature>
<name>A0ABT1XID0_9BURK</name>
<feature type="binding site" evidence="11">
    <location>
        <position position="174"/>
    </location>
    <ligand>
        <name>substrate</name>
    </ligand>
</feature>
<dbReference type="PANTHER" id="PTHR48109">
    <property type="entry name" value="DIHYDROOROTATE DEHYDROGENASE (QUINONE), MITOCHONDRIAL-RELATED"/>
    <property type="match status" value="1"/>
</dbReference>
<feature type="binding site" evidence="11">
    <location>
        <position position="174"/>
    </location>
    <ligand>
        <name>FMN</name>
        <dbReference type="ChEBI" id="CHEBI:58210"/>
    </ligand>
</feature>
<evidence type="ECO:0000256" key="7">
    <source>
        <dbReference type="ARBA" id="ARBA00022975"/>
    </source>
</evidence>
<feature type="domain" description="Dihydroorotate dehydrogenase catalytic" evidence="12">
    <location>
        <begin position="49"/>
        <end position="336"/>
    </location>
</feature>
<dbReference type="Pfam" id="PF01180">
    <property type="entry name" value="DHO_dh"/>
    <property type="match status" value="1"/>
</dbReference>
<evidence type="ECO:0000256" key="3">
    <source>
        <dbReference type="ARBA" id="ARBA00005161"/>
    </source>
</evidence>
<dbReference type="SUPFAM" id="SSF51395">
    <property type="entry name" value="FMN-linked oxidoreductases"/>
    <property type="match status" value="1"/>
</dbReference>
<keyword evidence="7 11" id="KW-0665">Pyrimidine biosynthesis</keyword>
<feature type="active site" description="Nucleophile" evidence="11">
    <location>
        <position position="177"/>
    </location>
</feature>
<dbReference type="PIRSF" id="PIRSF000164">
    <property type="entry name" value="DHO_oxidase"/>
    <property type="match status" value="1"/>
</dbReference>
<dbReference type="InterPro" id="IPR005719">
    <property type="entry name" value="Dihydroorotate_DH_2"/>
</dbReference>
<feature type="binding site" evidence="11">
    <location>
        <position position="179"/>
    </location>
    <ligand>
        <name>substrate</name>
    </ligand>
</feature>
<evidence type="ECO:0000256" key="9">
    <source>
        <dbReference type="ARBA" id="ARBA00023136"/>
    </source>
</evidence>
<feature type="binding site" evidence="11">
    <location>
        <begin position="320"/>
        <end position="321"/>
    </location>
    <ligand>
        <name>FMN</name>
        <dbReference type="ChEBI" id="CHEBI:58210"/>
    </ligand>
</feature>